<dbReference type="Gene3D" id="3.30.360.10">
    <property type="entry name" value="Dihydrodipicolinate Reductase, domain 2"/>
    <property type="match status" value="1"/>
</dbReference>
<dbReference type="Gene3D" id="3.40.50.720">
    <property type="entry name" value="NAD(P)-binding Rossmann-like Domain"/>
    <property type="match status" value="1"/>
</dbReference>
<dbReference type="GO" id="GO:0000166">
    <property type="term" value="F:nucleotide binding"/>
    <property type="evidence" value="ECO:0007669"/>
    <property type="project" value="InterPro"/>
</dbReference>
<dbReference type="OrthoDB" id="2350336at2"/>
<dbReference type="InterPro" id="IPR055170">
    <property type="entry name" value="GFO_IDH_MocA-like_dom"/>
</dbReference>
<accession>A0A0P6XG64</accession>
<sequence>MRVGIAGVGFMGSTHAAAWAETEAQIVGFVAETVEEAQPIAQQYGARVFPDFASMLEAVDVVDICTPTHLHVPMILEAAARGKHIICEKPLALSVEDALEAVRVCRRAGVQLYVAHVVRFFPEYALAKQIIAQGQIGQVATLRLLRGSYRPKKPVGNWFLDETKSGGILMDLMIHDMDYARWVAGEVESVFARKVSAVHQGSPVDYGLVILKHRNGAISHVAGAWAYPPPTFRTRFELSGDRGMIEFDSQATSPIESLIIKPHAEAPDVGLPSSPVRESPYTTEIKEFYVALKEGKTPRVTAEDGLAAVQIAAAAVQSAQSGKVVYLESLGERLL</sequence>
<evidence type="ECO:0000259" key="1">
    <source>
        <dbReference type="Pfam" id="PF01408"/>
    </source>
</evidence>
<dbReference type="Pfam" id="PF22725">
    <property type="entry name" value="GFO_IDH_MocA_C3"/>
    <property type="match status" value="1"/>
</dbReference>
<evidence type="ECO:0000259" key="2">
    <source>
        <dbReference type="Pfam" id="PF22725"/>
    </source>
</evidence>
<dbReference type="Pfam" id="PF01408">
    <property type="entry name" value="GFO_IDH_MocA"/>
    <property type="match status" value="1"/>
</dbReference>
<protein>
    <submittedName>
        <fullName evidence="3">Oxidoreductase</fullName>
    </submittedName>
</protein>
<evidence type="ECO:0000313" key="3">
    <source>
        <dbReference type="EMBL" id="KPL82291.1"/>
    </source>
</evidence>
<reference evidence="3 4" key="1">
    <citation type="submission" date="2015-07" db="EMBL/GenBank/DDBJ databases">
        <title>Whole genome sequence of Thermanaerothrix daxensis DSM 23592.</title>
        <authorList>
            <person name="Hemp J."/>
            <person name="Ward L.M."/>
            <person name="Pace L.A."/>
            <person name="Fischer W.W."/>
        </authorList>
    </citation>
    <scope>NUCLEOTIDE SEQUENCE [LARGE SCALE GENOMIC DNA]</scope>
    <source>
        <strain evidence="3 4">GNS-1</strain>
    </source>
</reference>
<feature type="domain" description="Gfo/Idh/MocA-like oxidoreductase N-terminal" evidence="1">
    <location>
        <begin position="1"/>
        <end position="116"/>
    </location>
</feature>
<feature type="domain" description="GFO/IDH/MocA-like oxidoreductase" evidence="2">
    <location>
        <begin position="124"/>
        <end position="246"/>
    </location>
</feature>
<proteinExistence type="predicted"/>
<dbReference type="SUPFAM" id="SSF55347">
    <property type="entry name" value="Glyceraldehyde-3-phosphate dehydrogenase-like, C-terminal domain"/>
    <property type="match status" value="1"/>
</dbReference>
<gene>
    <name evidence="3" type="ORF">SE15_08790</name>
</gene>
<dbReference type="SUPFAM" id="SSF51735">
    <property type="entry name" value="NAD(P)-binding Rossmann-fold domains"/>
    <property type="match status" value="1"/>
</dbReference>
<dbReference type="EMBL" id="LGKO01000005">
    <property type="protein sequence ID" value="KPL82291.1"/>
    <property type="molecule type" value="Genomic_DNA"/>
</dbReference>
<evidence type="ECO:0000313" key="4">
    <source>
        <dbReference type="Proteomes" id="UP000050544"/>
    </source>
</evidence>
<dbReference type="PANTHER" id="PTHR43377:SF1">
    <property type="entry name" value="BILIVERDIN REDUCTASE A"/>
    <property type="match status" value="1"/>
</dbReference>
<organism evidence="3 4">
    <name type="scientific">Thermanaerothrix daxensis</name>
    <dbReference type="NCBI Taxonomy" id="869279"/>
    <lineage>
        <taxon>Bacteria</taxon>
        <taxon>Bacillati</taxon>
        <taxon>Chloroflexota</taxon>
        <taxon>Anaerolineae</taxon>
        <taxon>Anaerolineales</taxon>
        <taxon>Anaerolineaceae</taxon>
        <taxon>Thermanaerothrix</taxon>
    </lineage>
</organism>
<dbReference type="InterPro" id="IPR036291">
    <property type="entry name" value="NAD(P)-bd_dom_sf"/>
</dbReference>
<dbReference type="PANTHER" id="PTHR43377">
    <property type="entry name" value="BILIVERDIN REDUCTASE A"/>
    <property type="match status" value="1"/>
</dbReference>
<keyword evidence="4" id="KW-1185">Reference proteome</keyword>
<comment type="caution">
    <text evidence="3">The sequence shown here is derived from an EMBL/GenBank/DDBJ whole genome shotgun (WGS) entry which is preliminary data.</text>
</comment>
<name>A0A0P6XG64_9CHLR</name>
<dbReference type="Proteomes" id="UP000050544">
    <property type="component" value="Unassembled WGS sequence"/>
</dbReference>
<dbReference type="InterPro" id="IPR051450">
    <property type="entry name" value="Gfo/Idh/MocA_Oxidoreductases"/>
</dbReference>
<dbReference type="AlphaFoldDB" id="A0A0P6XG64"/>
<dbReference type="InterPro" id="IPR000683">
    <property type="entry name" value="Gfo/Idh/MocA-like_OxRdtase_N"/>
</dbReference>
<dbReference type="RefSeq" id="WP_054521748.1">
    <property type="nucleotide sequence ID" value="NZ_LGKO01000005.1"/>
</dbReference>
<dbReference type="STRING" id="869279.SE15_08790"/>